<feature type="signal peptide" evidence="1">
    <location>
        <begin position="1"/>
        <end position="17"/>
    </location>
</feature>
<dbReference type="EMBL" id="CH902618">
    <property type="protein sequence ID" value="EDV39278.1"/>
    <property type="molecule type" value="Genomic_DNA"/>
</dbReference>
<keyword evidence="1" id="KW-0732">Signal</keyword>
<gene>
    <name evidence="2" type="primary">Dana\GF25228</name>
    <name evidence="2" type="synonym">dana_GLEANR_9905</name>
    <name evidence="2" type="ORF">GF25228</name>
</gene>
<sequence>MYKVVALIVTLFAVANAIPSAYDTEQVWVAGNLSYTIPTNAIVGGYDPYGYPTYVGRVKAGTDILPARVVVESGTAYYNTATTSGKSLIYDFLVAERNVHYVWQRSYDGFYENNAVAVGTTPKNERVYICRSKCDGGILIGTLLLSQKMCIIKHESLSLNKFAKYEVLVARPKTNGTIY</sequence>
<evidence type="ECO:0000256" key="1">
    <source>
        <dbReference type="SAM" id="SignalP"/>
    </source>
</evidence>
<protein>
    <submittedName>
        <fullName evidence="2">Uncharacterized protein</fullName>
    </submittedName>
</protein>
<dbReference type="InterPro" id="IPR006616">
    <property type="entry name" value="DM9_repeat"/>
</dbReference>
<dbReference type="HOGENOM" id="CLU_112596_0_0_1"/>
<accession>B3M3U4</accession>
<dbReference type="Proteomes" id="UP000007801">
    <property type="component" value="Unassembled WGS sequence"/>
</dbReference>
<organism evidence="2 3">
    <name type="scientific">Drosophila ananassae</name>
    <name type="common">Fruit fly</name>
    <dbReference type="NCBI Taxonomy" id="7217"/>
    <lineage>
        <taxon>Eukaryota</taxon>
        <taxon>Metazoa</taxon>
        <taxon>Ecdysozoa</taxon>
        <taxon>Arthropoda</taxon>
        <taxon>Hexapoda</taxon>
        <taxon>Insecta</taxon>
        <taxon>Pterygota</taxon>
        <taxon>Neoptera</taxon>
        <taxon>Endopterygota</taxon>
        <taxon>Diptera</taxon>
        <taxon>Brachycera</taxon>
        <taxon>Muscomorpha</taxon>
        <taxon>Ephydroidea</taxon>
        <taxon>Drosophilidae</taxon>
        <taxon>Drosophila</taxon>
        <taxon>Sophophora</taxon>
    </lineage>
</organism>
<dbReference type="PANTHER" id="PTHR31649">
    <property type="entry name" value="AGAP009604-PA"/>
    <property type="match status" value="1"/>
</dbReference>
<keyword evidence="3" id="KW-1185">Reference proteome</keyword>
<dbReference type="PhylomeDB" id="B3M3U4"/>
<dbReference type="SMART" id="SM00696">
    <property type="entry name" value="DM9"/>
    <property type="match status" value="2"/>
</dbReference>
<dbReference type="AlphaFoldDB" id="B3M3U4"/>
<evidence type="ECO:0000313" key="2">
    <source>
        <dbReference type="EMBL" id="EDV39278.1"/>
    </source>
</evidence>
<evidence type="ECO:0000313" key="3">
    <source>
        <dbReference type="Proteomes" id="UP000007801"/>
    </source>
</evidence>
<dbReference type="OrthoDB" id="2142040at2759"/>
<feature type="chain" id="PRO_5002791946" evidence="1">
    <location>
        <begin position="18"/>
        <end position="179"/>
    </location>
</feature>
<dbReference type="eggNOG" id="ENOG502T8S9">
    <property type="taxonomic scope" value="Eukaryota"/>
</dbReference>
<dbReference type="KEGG" id="dan:6507853"/>
<dbReference type="GeneID" id="6507853"/>
<dbReference type="PANTHER" id="PTHR31649:SF10">
    <property type="entry name" value="IP19903P-RELATED"/>
    <property type="match status" value="1"/>
</dbReference>
<dbReference type="Pfam" id="PF11901">
    <property type="entry name" value="DM9"/>
    <property type="match status" value="1"/>
</dbReference>
<dbReference type="InParanoid" id="B3M3U4"/>
<dbReference type="OMA" id="NFATITY"/>
<proteinExistence type="predicted"/>
<name>B3M3U4_DROAN</name>
<reference evidence="2 3" key="1">
    <citation type="journal article" date="2007" name="Nature">
        <title>Evolution of genes and genomes on the Drosophila phylogeny.</title>
        <authorList>
            <consortium name="Drosophila 12 Genomes Consortium"/>
            <person name="Clark A.G."/>
            <person name="Eisen M.B."/>
            <person name="Smith D.R."/>
            <person name="Bergman C.M."/>
            <person name="Oliver B."/>
            <person name="Markow T.A."/>
            <person name="Kaufman T.C."/>
            <person name="Kellis M."/>
            <person name="Gelbart W."/>
            <person name="Iyer V.N."/>
            <person name="Pollard D.A."/>
            <person name="Sackton T.B."/>
            <person name="Larracuente A.M."/>
            <person name="Singh N.D."/>
            <person name="Abad J.P."/>
            <person name="Abt D.N."/>
            <person name="Adryan B."/>
            <person name="Aguade M."/>
            <person name="Akashi H."/>
            <person name="Anderson W.W."/>
            <person name="Aquadro C.F."/>
            <person name="Ardell D.H."/>
            <person name="Arguello R."/>
            <person name="Artieri C.G."/>
            <person name="Barbash D.A."/>
            <person name="Barker D."/>
            <person name="Barsanti P."/>
            <person name="Batterham P."/>
            <person name="Batzoglou S."/>
            <person name="Begun D."/>
            <person name="Bhutkar A."/>
            <person name="Blanco E."/>
            <person name="Bosak S.A."/>
            <person name="Bradley R.K."/>
            <person name="Brand A.D."/>
            <person name="Brent M.R."/>
            <person name="Brooks A.N."/>
            <person name="Brown R.H."/>
            <person name="Butlin R.K."/>
            <person name="Caggese C."/>
            <person name="Calvi B.R."/>
            <person name="Bernardo de Carvalho A."/>
            <person name="Caspi A."/>
            <person name="Castrezana S."/>
            <person name="Celniker S.E."/>
            <person name="Chang J.L."/>
            <person name="Chapple C."/>
            <person name="Chatterji S."/>
            <person name="Chinwalla A."/>
            <person name="Civetta A."/>
            <person name="Clifton S.W."/>
            <person name="Comeron J.M."/>
            <person name="Costello J.C."/>
            <person name="Coyne J.A."/>
            <person name="Daub J."/>
            <person name="David R.G."/>
            <person name="Delcher A.L."/>
            <person name="Delehaunty K."/>
            <person name="Do C.B."/>
            <person name="Ebling H."/>
            <person name="Edwards K."/>
            <person name="Eickbush T."/>
            <person name="Evans J.D."/>
            <person name="Filipski A."/>
            <person name="Findeiss S."/>
            <person name="Freyhult E."/>
            <person name="Fulton L."/>
            <person name="Fulton R."/>
            <person name="Garcia A.C."/>
            <person name="Gardiner A."/>
            <person name="Garfield D.A."/>
            <person name="Garvin B.E."/>
            <person name="Gibson G."/>
            <person name="Gilbert D."/>
            <person name="Gnerre S."/>
            <person name="Godfrey J."/>
            <person name="Good R."/>
            <person name="Gotea V."/>
            <person name="Gravely B."/>
            <person name="Greenberg A.J."/>
            <person name="Griffiths-Jones S."/>
            <person name="Gross S."/>
            <person name="Guigo R."/>
            <person name="Gustafson E.A."/>
            <person name="Haerty W."/>
            <person name="Hahn M.W."/>
            <person name="Halligan D.L."/>
            <person name="Halpern A.L."/>
            <person name="Halter G.M."/>
            <person name="Han M.V."/>
            <person name="Heger A."/>
            <person name="Hillier L."/>
            <person name="Hinrichs A.S."/>
            <person name="Holmes I."/>
            <person name="Hoskins R.A."/>
            <person name="Hubisz M.J."/>
            <person name="Hultmark D."/>
            <person name="Huntley M.A."/>
            <person name="Jaffe D.B."/>
            <person name="Jagadeeshan S."/>
            <person name="Jeck W.R."/>
            <person name="Johnson J."/>
            <person name="Jones C.D."/>
            <person name="Jordan W.C."/>
            <person name="Karpen G.H."/>
            <person name="Kataoka E."/>
            <person name="Keightley P.D."/>
            <person name="Kheradpour P."/>
            <person name="Kirkness E.F."/>
            <person name="Koerich L.B."/>
            <person name="Kristiansen K."/>
            <person name="Kudrna D."/>
            <person name="Kulathinal R.J."/>
            <person name="Kumar S."/>
            <person name="Kwok R."/>
            <person name="Lander E."/>
            <person name="Langley C.H."/>
            <person name="Lapoint R."/>
            <person name="Lazzaro B.P."/>
            <person name="Lee S.J."/>
            <person name="Levesque L."/>
            <person name="Li R."/>
            <person name="Lin C.F."/>
            <person name="Lin M.F."/>
            <person name="Lindblad-Toh K."/>
            <person name="Llopart A."/>
            <person name="Long M."/>
            <person name="Low L."/>
            <person name="Lozovsky E."/>
            <person name="Lu J."/>
            <person name="Luo M."/>
            <person name="Machado C.A."/>
            <person name="Makalowski W."/>
            <person name="Marzo M."/>
            <person name="Matsuda M."/>
            <person name="Matzkin L."/>
            <person name="McAllister B."/>
            <person name="McBride C.S."/>
            <person name="McKernan B."/>
            <person name="McKernan K."/>
            <person name="Mendez-Lago M."/>
            <person name="Minx P."/>
            <person name="Mollenhauer M.U."/>
            <person name="Montooth K."/>
            <person name="Mount S.M."/>
            <person name="Mu X."/>
            <person name="Myers E."/>
            <person name="Negre B."/>
            <person name="Newfeld S."/>
            <person name="Nielsen R."/>
            <person name="Noor M.A."/>
            <person name="O'Grady P."/>
            <person name="Pachter L."/>
            <person name="Papaceit M."/>
            <person name="Parisi M.J."/>
            <person name="Parisi M."/>
            <person name="Parts L."/>
            <person name="Pedersen J.S."/>
            <person name="Pesole G."/>
            <person name="Phillippy A.M."/>
            <person name="Ponting C.P."/>
            <person name="Pop M."/>
            <person name="Porcelli D."/>
            <person name="Powell J.R."/>
            <person name="Prohaska S."/>
            <person name="Pruitt K."/>
            <person name="Puig M."/>
            <person name="Quesneville H."/>
            <person name="Ram K.R."/>
            <person name="Rand D."/>
            <person name="Rasmussen M.D."/>
            <person name="Reed L.K."/>
            <person name="Reenan R."/>
            <person name="Reily A."/>
            <person name="Remington K.A."/>
            <person name="Rieger T.T."/>
            <person name="Ritchie M.G."/>
            <person name="Robin C."/>
            <person name="Rogers Y.H."/>
            <person name="Rohde C."/>
            <person name="Rozas J."/>
            <person name="Rubenfield M.J."/>
            <person name="Ruiz A."/>
            <person name="Russo S."/>
            <person name="Salzberg S.L."/>
            <person name="Sanchez-Gracia A."/>
            <person name="Saranga D.J."/>
            <person name="Sato H."/>
            <person name="Schaeffer S.W."/>
            <person name="Schatz M.C."/>
            <person name="Schlenke T."/>
            <person name="Schwartz R."/>
            <person name="Segarra C."/>
            <person name="Singh R.S."/>
            <person name="Sirot L."/>
            <person name="Sirota M."/>
            <person name="Sisneros N.B."/>
            <person name="Smith C.D."/>
            <person name="Smith T.F."/>
            <person name="Spieth J."/>
            <person name="Stage D.E."/>
            <person name="Stark A."/>
            <person name="Stephan W."/>
            <person name="Strausberg R.L."/>
            <person name="Strempel S."/>
            <person name="Sturgill D."/>
            <person name="Sutton G."/>
            <person name="Sutton G.G."/>
            <person name="Tao W."/>
            <person name="Teichmann S."/>
            <person name="Tobari Y.N."/>
            <person name="Tomimura Y."/>
            <person name="Tsolas J.M."/>
            <person name="Valente V.L."/>
            <person name="Venter E."/>
            <person name="Venter J.C."/>
            <person name="Vicario S."/>
            <person name="Vieira F.G."/>
            <person name="Vilella A.J."/>
            <person name="Villasante A."/>
            <person name="Walenz B."/>
            <person name="Wang J."/>
            <person name="Wasserman M."/>
            <person name="Watts T."/>
            <person name="Wilson D."/>
            <person name="Wilson R.K."/>
            <person name="Wing R.A."/>
            <person name="Wolfner M.F."/>
            <person name="Wong A."/>
            <person name="Wong G.K."/>
            <person name="Wu C.I."/>
            <person name="Wu G."/>
            <person name="Yamamoto D."/>
            <person name="Yang H.P."/>
            <person name="Yang S.P."/>
            <person name="Yorke J.A."/>
            <person name="Yoshida K."/>
            <person name="Zdobnov E."/>
            <person name="Zhang P."/>
            <person name="Zhang Y."/>
            <person name="Zimin A.V."/>
            <person name="Baldwin J."/>
            <person name="Abdouelleil A."/>
            <person name="Abdulkadir J."/>
            <person name="Abebe A."/>
            <person name="Abera B."/>
            <person name="Abreu J."/>
            <person name="Acer S.C."/>
            <person name="Aftuck L."/>
            <person name="Alexander A."/>
            <person name="An P."/>
            <person name="Anderson E."/>
            <person name="Anderson S."/>
            <person name="Arachi H."/>
            <person name="Azer M."/>
            <person name="Bachantsang P."/>
            <person name="Barry A."/>
            <person name="Bayul T."/>
            <person name="Berlin A."/>
            <person name="Bessette D."/>
            <person name="Bloom T."/>
            <person name="Blye J."/>
            <person name="Boguslavskiy L."/>
            <person name="Bonnet C."/>
            <person name="Boukhgalter B."/>
            <person name="Bourzgui I."/>
            <person name="Brown A."/>
            <person name="Cahill P."/>
            <person name="Channer S."/>
            <person name="Cheshatsang Y."/>
            <person name="Chuda L."/>
            <person name="Citroen M."/>
            <person name="Collymore A."/>
            <person name="Cooke P."/>
            <person name="Costello M."/>
            <person name="D'Aco K."/>
            <person name="Daza R."/>
            <person name="De Haan G."/>
            <person name="DeGray S."/>
            <person name="DeMaso C."/>
            <person name="Dhargay N."/>
            <person name="Dooley K."/>
            <person name="Dooley E."/>
            <person name="Doricent M."/>
            <person name="Dorje P."/>
            <person name="Dorjee K."/>
            <person name="Dupes A."/>
            <person name="Elong R."/>
            <person name="Falk J."/>
            <person name="Farina A."/>
            <person name="Faro S."/>
            <person name="Ferguson D."/>
            <person name="Fisher S."/>
            <person name="Foley C.D."/>
            <person name="Franke A."/>
            <person name="Friedrich D."/>
            <person name="Gadbois L."/>
            <person name="Gearin G."/>
            <person name="Gearin C.R."/>
            <person name="Giannoukos G."/>
            <person name="Goode T."/>
            <person name="Graham J."/>
            <person name="Grandbois E."/>
            <person name="Grewal S."/>
            <person name="Gyaltsen K."/>
            <person name="Hafez N."/>
            <person name="Hagos B."/>
            <person name="Hall J."/>
            <person name="Henson C."/>
            <person name="Hollinger A."/>
            <person name="Honan T."/>
            <person name="Huard M.D."/>
            <person name="Hughes L."/>
            <person name="Hurhula B."/>
            <person name="Husby M.E."/>
            <person name="Kamat A."/>
            <person name="Kanga B."/>
            <person name="Kashin S."/>
            <person name="Khazanovich D."/>
            <person name="Kisner P."/>
            <person name="Lance K."/>
            <person name="Lara M."/>
            <person name="Lee W."/>
            <person name="Lennon N."/>
            <person name="Letendre F."/>
            <person name="LeVine R."/>
            <person name="Lipovsky A."/>
            <person name="Liu X."/>
            <person name="Liu J."/>
            <person name="Liu S."/>
            <person name="Lokyitsang T."/>
            <person name="Lokyitsang Y."/>
            <person name="Lubonja R."/>
            <person name="Lui A."/>
            <person name="MacDonald P."/>
            <person name="Magnisalis V."/>
            <person name="Maru K."/>
            <person name="Matthews C."/>
            <person name="McCusker W."/>
            <person name="McDonough S."/>
            <person name="Mehta T."/>
            <person name="Meldrim J."/>
            <person name="Meneus L."/>
            <person name="Mihai O."/>
            <person name="Mihalev A."/>
            <person name="Mihova T."/>
            <person name="Mittelman R."/>
            <person name="Mlenga V."/>
            <person name="Montmayeur A."/>
            <person name="Mulrain L."/>
            <person name="Navidi A."/>
            <person name="Naylor J."/>
            <person name="Negash T."/>
            <person name="Nguyen T."/>
            <person name="Nguyen N."/>
            <person name="Nicol R."/>
            <person name="Norbu C."/>
            <person name="Norbu N."/>
            <person name="Novod N."/>
            <person name="O'Neill B."/>
            <person name="Osman S."/>
            <person name="Markiewicz E."/>
            <person name="Oyono O.L."/>
            <person name="Patti C."/>
            <person name="Phunkhang P."/>
            <person name="Pierre F."/>
            <person name="Priest M."/>
            <person name="Raghuraman S."/>
            <person name="Rege F."/>
            <person name="Reyes R."/>
            <person name="Rise C."/>
            <person name="Rogov P."/>
            <person name="Ross K."/>
            <person name="Ryan E."/>
            <person name="Settipalli S."/>
            <person name="Shea T."/>
            <person name="Sherpa N."/>
            <person name="Shi L."/>
            <person name="Shih D."/>
            <person name="Sparrow T."/>
            <person name="Spaulding J."/>
            <person name="Stalker J."/>
            <person name="Stange-Thomann N."/>
            <person name="Stavropoulos S."/>
            <person name="Stone C."/>
            <person name="Strader C."/>
            <person name="Tesfaye S."/>
            <person name="Thomson T."/>
            <person name="Thoulutsang Y."/>
            <person name="Thoulutsang D."/>
            <person name="Topham K."/>
            <person name="Topping I."/>
            <person name="Tsamla T."/>
            <person name="Vassiliev H."/>
            <person name="Vo A."/>
            <person name="Wangchuk T."/>
            <person name="Wangdi T."/>
            <person name="Weiand M."/>
            <person name="Wilkinson J."/>
            <person name="Wilson A."/>
            <person name="Yadav S."/>
            <person name="Young G."/>
            <person name="Yu Q."/>
            <person name="Zembek L."/>
            <person name="Zhong D."/>
            <person name="Zimmer A."/>
            <person name="Zwirko Z."/>
            <person name="Jaffe D.B."/>
            <person name="Alvarez P."/>
            <person name="Brockman W."/>
            <person name="Butler J."/>
            <person name="Chin C."/>
            <person name="Gnerre S."/>
            <person name="Grabherr M."/>
            <person name="Kleber M."/>
            <person name="Mauceli E."/>
            <person name="MacCallum I."/>
        </authorList>
    </citation>
    <scope>NUCLEOTIDE SEQUENCE [LARGE SCALE GENOMIC DNA]</scope>
    <source>
        <strain evidence="3">Tucson 14024-0371.13</strain>
    </source>
</reference>
<dbReference type="STRING" id="7217.B3M3U4"/>